<dbReference type="PROSITE" id="PS50983">
    <property type="entry name" value="FE_B12_PBP"/>
    <property type="match status" value="1"/>
</dbReference>
<comment type="caution">
    <text evidence="3">The sequence shown here is derived from an EMBL/GenBank/DDBJ whole genome shotgun (WGS) entry which is preliminary data.</text>
</comment>
<organism evidence="3 4">
    <name type="scientific">Ravibacter arvi</name>
    <dbReference type="NCBI Taxonomy" id="2051041"/>
    <lineage>
        <taxon>Bacteria</taxon>
        <taxon>Pseudomonadati</taxon>
        <taxon>Bacteroidota</taxon>
        <taxon>Cytophagia</taxon>
        <taxon>Cytophagales</taxon>
        <taxon>Spirosomataceae</taxon>
        <taxon>Ravibacter</taxon>
    </lineage>
</organism>
<protein>
    <submittedName>
        <fullName evidence="3">Helical backbone metal receptor</fullName>
    </submittedName>
</protein>
<dbReference type="PANTHER" id="PTHR30535:SF35">
    <property type="entry name" value="PERIPLASMIC BINDING PROTEIN"/>
    <property type="match status" value="1"/>
</dbReference>
<sequence>MPIISASSIVDACAGKTPQRVVSLCPGITELLFDIGMKERVAGVSKQCRFPEVRVKDAARVGSNRRPDLKQIQELEPDLVVVDSRETDTAVVSLLKEEYLVWDSNVTTVLGAIAEIRALGALVDKVPNAEWIAEKIETRFAEFQASFQLPSKPVTAVMLANYKPWTAFGSDTISTELLGLIGVQNAWGMEPGVFPVEQRKIPGAAIVLLAEGPYSFHKRHVPVVARKFPDASALLVREDLVTWQGSRLLRTPQYLTELAGLLNR</sequence>
<dbReference type="InterPro" id="IPR050902">
    <property type="entry name" value="ABC_Transporter_SBP"/>
</dbReference>
<dbReference type="NCBIfam" id="NF038402">
    <property type="entry name" value="TroA_like"/>
    <property type="match status" value="1"/>
</dbReference>
<proteinExistence type="predicted"/>
<dbReference type="Proteomes" id="UP001501508">
    <property type="component" value="Unassembled WGS sequence"/>
</dbReference>
<keyword evidence="1" id="KW-0732">Signal</keyword>
<name>A0ABP8LRR6_9BACT</name>
<dbReference type="PANTHER" id="PTHR30535">
    <property type="entry name" value="VITAMIN B12-BINDING PROTEIN"/>
    <property type="match status" value="1"/>
</dbReference>
<dbReference type="InterPro" id="IPR002491">
    <property type="entry name" value="ABC_transptr_periplasmic_BD"/>
</dbReference>
<feature type="domain" description="Fe/B12 periplasmic-binding" evidence="2">
    <location>
        <begin position="20"/>
        <end position="264"/>
    </location>
</feature>
<evidence type="ECO:0000313" key="3">
    <source>
        <dbReference type="EMBL" id="GAA4435110.1"/>
    </source>
</evidence>
<dbReference type="EMBL" id="BAABEY010000011">
    <property type="protein sequence ID" value="GAA4435110.1"/>
    <property type="molecule type" value="Genomic_DNA"/>
</dbReference>
<reference evidence="4" key="1">
    <citation type="journal article" date="2019" name="Int. J. Syst. Evol. Microbiol.">
        <title>The Global Catalogue of Microorganisms (GCM) 10K type strain sequencing project: providing services to taxonomists for standard genome sequencing and annotation.</title>
        <authorList>
            <consortium name="The Broad Institute Genomics Platform"/>
            <consortium name="The Broad Institute Genome Sequencing Center for Infectious Disease"/>
            <person name="Wu L."/>
            <person name="Ma J."/>
        </authorList>
    </citation>
    <scope>NUCLEOTIDE SEQUENCE [LARGE SCALE GENOMIC DNA]</scope>
    <source>
        <strain evidence="4">JCM 31920</strain>
    </source>
</reference>
<dbReference type="Pfam" id="PF01497">
    <property type="entry name" value="Peripla_BP_2"/>
    <property type="match status" value="1"/>
</dbReference>
<evidence type="ECO:0000313" key="4">
    <source>
        <dbReference type="Proteomes" id="UP001501508"/>
    </source>
</evidence>
<dbReference type="RefSeq" id="WP_345027084.1">
    <property type="nucleotide sequence ID" value="NZ_BAABEY010000011.1"/>
</dbReference>
<keyword evidence="4" id="KW-1185">Reference proteome</keyword>
<evidence type="ECO:0000256" key="1">
    <source>
        <dbReference type="ARBA" id="ARBA00022729"/>
    </source>
</evidence>
<evidence type="ECO:0000259" key="2">
    <source>
        <dbReference type="PROSITE" id="PS50983"/>
    </source>
</evidence>
<gene>
    <name evidence="3" type="ORF">GCM10023091_11020</name>
</gene>
<dbReference type="Gene3D" id="3.40.50.1980">
    <property type="entry name" value="Nitrogenase molybdenum iron protein domain"/>
    <property type="match status" value="2"/>
</dbReference>
<dbReference type="InterPro" id="IPR054828">
    <property type="entry name" value="Vit_B12_bind_prot"/>
</dbReference>
<keyword evidence="3" id="KW-0675">Receptor</keyword>
<accession>A0ABP8LRR6</accession>
<dbReference type="SUPFAM" id="SSF53807">
    <property type="entry name" value="Helical backbone' metal receptor"/>
    <property type="match status" value="1"/>
</dbReference>